<dbReference type="PATRIC" id="fig|754436.4.peg.4605"/>
<dbReference type="Proteomes" id="UP000036426">
    <property type="component" value="Unassembled WGS sequence"/>
</dbReference>
<accession>A0A0J1JAN8</accession>
<dbReference type="EMBL" id="LDOV01000049">
    <property type="protein sequence ID" value="KLU98566.1"/>
    <property type="molecule type" value="Genomic_DNA"/>
</dbReference>
<organism evidence="1 2">
    <name type="scientific">Photobacterium aphoticum</name>
    <dbReference type="NCBI Taxonomy" id="754436"/>
    <lineage>
        <taxon>Bacteria</taxon>
        <taxon>Pseudomonadati</taxon>
        <taxon>Pseudomonadota</taxon>
        <taxon>Gammaproteobacteria</taxon>
        <taxon>Vibrionales</taxon>
        <taxon>Vibrionaceae</taxon>
        <taxon>Photobacterium</taxon>
    </lineage>
</organism>
<evidence type="ECO:0000313" key="2">
    <source>
        <dbReference type="Proteomes" id="UP000036426"/>
    </source>
</evidence>
<keyword evidence="2" id="KW-1185">Reference proteome</keyword>
<comment type="caution">
    <text evidence="1">The sequence shown here is derived from an EMBL/GenBank/DDBJ whole genome shotgun (WGS) entry which is preliminary data.</text>
</comment>
<name>A0A0J1JAN8_9GAMM</name>
<reference evidence="1 2" key="1">
    <citation type="submission" date="2015-05" db="EMBL/GenBank/DDBJ databases">
        <title>Photobacterium galathea sp. nov.</title>
        <authorList>
            <person name="Machado H."/>
            <person name="Gram L."/>
        </authorList>
    </citation>
    <scope>NUCLEOTIDE SEQUENCE [LARGE SCALE GENOMIC DNA]</scope>
    <source>
        <strain evidence="1 2">DSM 25995</strain>
    </source>
</reference>
<proteinExistence type="predicted"/>
<dbReference type="RefSeq" id="WP_047876569.1">
    <property type="nucleotide sequence ID" value="NZ_BMYC01000002.1"/>
</dbReference>
<sequence length="74" mass="8318">MIFLSAISEEVPIYIAGCEQDRMKLTFTLPSVAVYLLLPERVSKQRMLNNCDALSQKKVMSATGKRLLIVVCEI</sequence>
<dbReference type="AlphaFoldDB" id="A0A0J1JAN8"/>
<gene>
    <name evidence="1" type="ORF">ABT58_21905</name>
</gene>
<evidence type="ECO:0000313" key="1">
    <source>
        <dbReference type="EMBL" id="KLU98566.1"/>
    </source>
</evidence>
<protein>
    <submittedName>
        <fullName evidence="1">Uncharacterized protein</fullName>
    </submittedName>
</protein>